<keyword evidence="3" id="KW-0804">Transcription</keyword>
<protein>
    <submittedName>
        <fullName evidence="6">TetR/AcrR family transcriptional regulator</fullName>
    </submittedName>
</protein>
<dbReference type="Pfam" id="PF00440">
    <property type="entry name" value="TetR_N"/>
    <property type="match status" value="1"/>
</dbReference>
<dbReference type="GO" id="GO:0003700">
    <property type="term" value="F:DNA-binding transcription factor activity"/>
    <property type="evidence" value="ECO:0007669"/>
    <property type="project" value="TreeGrafter"/>
</dbReference>
<dbReference type="InterPro" id="IPR050109">
    <property type="entry name" value="HTH-type_TetR-like_transc_reg"/>
</dbReference>
<dbReference type="PANTHER" id="PTHR30055">
    <property type="entry name" value="HTH-TYPE TRANSCRIPTIONAL REGULATOR RUTR"/>
    <property type="match status" value="1"/>
</dbReference>
<dbReference type="PROSITE" id="PS50977">
    <property type="entry name" value="HTH_TETR_2"/>
    <property type="match status" value="1"/>
</dbReference>
<name>A0A4V5PLJ1_9BACT</name>
<dbReference type="PANTHER" id="PTHR30055:SF234">
    <property type="entry name" value="HTH-TYPE TRANSCRIPTIONAL REGULATOR BETI"/>
    <property type="match status" value="1"/>
</dbReference>
<accession>A0A4V5PLJ1</accession>
<evidence type="ECO:0000259" key="5">
    <source>
        <dbReference type="PROSITE" id="PS50977"/>
    </source>
</evidence>
<dbReference type="Proteomes" id="UP000309215">
    <property type="component" value="Unassembled WGS sequence"/>
</dbReference>
<feature type="domain" description="HTH tetR-type" evidence="5">
    <location>
        <begin position="66"/>
        <end position="126"/>
    </location>
</feature>
<dbReference type="EMBL" id="SSMQ01000055">
    <property type="protein sequence ID" value="TKC99571.1"/>
    <property type="molecule type" value="Genomic_DNA"/>
</dbReference>
<evidence type="ECO:0000256" key="2">
    <source>
        <dbReference type="ARBA" id="ARBA00023125"/>
    </source>
</evidence>
<dbReference type="OrthoDB" id="5394806at2"/>
<evidence type="ECO:0000256" key="3">
    <source>
        <dbReference type="ARBA" id="ARBA00023163"/>
    </source>
</evidence>
<feature type="DNA-binding region" description="H-T-H motif" evidence="4">
    <location>
        <begin position="89"/>
        <end position="108"/>
    </location>
</feature>
<dbReference type="InterPro" id="IPR041673">
    <property type="entry name" value="TetR_C_23"/>
</dbReference>
<evidence type="ECO:0000313" key="6">
    <source>
        <dbReference type="EMBL" id="TKC99571.1"/>
    </source>
</evidence>
<dbReference type="InterPro" id="IPR009057">
    <property type="entry name" value="Homeodomain-like_sf"/>
</dbReference>
<dbReference type="InterPro" id="IPR036271">
    <property type="entry name" value="Tet_transcr_reg_TetR-rel_C_sf"/>
</dbReference>
<dbReference type="Pfam" id="PF17931">
    <property type="entry name" value="TetR_C_23"/>
    <property type="match status" value="1"/>
</dbReference>
<keyword evidence="1" id="KW-0805">Transcription regulation</keyword>
<dbReference type="PRINTS" id="PR00455">
    <property type="entry name" value="HTHTETR"/>
</dbReference>
<dbReference type="InterPro" id="IPR001647">
    <property type="entry name" value="HTH_TetR"/>
</dbReference>
<gene>
    <name evidence="6" type="ORF">E8A74_37360</name>
</gene>
<dbReference type="Gene3D" id="1.10.357.10">
    <property type="entry name" value="Tetracycline Repressor, domain 2"/>
    <property type="match status" value="1"/>
</dbReference>
<comment type="caution">
    <text evidence="6">The sequence shown here is derived from an EMBL/GenBank/DDBJ whole genome shotgun (WGS) entry which is preliminary data.</text>
</comment>
<evidence type="ECO:0000256" key="4">
    <source>
        <dbReference type="PROSITE-ProRule" id="PRU00335"/>
    </source>
</evidence>
<dbReference type="SUPFAM" id="SSF46689">
    <property type="entry name" value="Homeodomain-like"/>
    <property type="match status" value="1"/>
</dbReference>
<sequence>MAALVVSPLRPDVRPARGAVLPRAVQQAPHDRRVDRAGRLPRRELPGTVRGRALPMTTRKRRPSGEASREHILSIALGLFREKGFDGTTMRDIASAAGLSLGAAYYWFPSKEALVLAYYARQQDAHAEAARGALETMPDLRSRLGAVMHAKIDMLKDDRKLLRAILRSTLGADEPTSVFSEETSDVRRKAIATFHDAIGKDESIPEDARPLFAQALWTLHLGLLLYFVSDTSEDQGKTRALVDGSLDLVCKLAPLLASPMLGPMRAEIAALLQNAGLFAAKK</sequence>
<evidence type="ECO:0000313" key="7">
    <source>
        <dbReference type="Proteomes" id="UP000309215"/>
    </source>
</evidence>
<proteinExistence type="predicted"/>
<dbReference type="AlphaFoldDB" id="A0A4V5PLJ1"/>
<dbReference type="SUPFAM" id="SSF48498">
    <property type="entry name" value="Tetracyclin repressor-like, C-terminal domain"/>
    <property type="match status" value="1"/>
</dbReference>
<reference evidence="6 7" key="1">
    <citation type="submission" date="2019-04" db="EMBL/GenBank/DDBJ databases">
        <authorList>
            <person name="Li Y."/>
            <person name="Wang J."/>
        </authorList>
    </citation>
    <scope>NUCLEOTIDE SEQUENCE [LARGE SCALE GENOMIC DNA]</scope>
    <source>
        <strain evidence="6 7">DSM 14668</strain>
    </source>
</reference>
<keyword evidence="7" id="KW-1185">Reference proteome</keyword>
<evidence type="ECO:0000256" key="1">
    <source>
        <dbReference type="ARBA" id="ARBA00023015"/>
    </source>
</evidence>
<organism evidence="6 7">
    <name type="scientific">Polyangium fumosum</name>
    <dbReference type="NCBI Taxonomy" id="889272"/>
    <lineage>
        <taxon>Bacteria</taxon>
        <taxon>Pseudomonadati</taxon>
        <taxon>Myxococcota</taxon>
        <taxon>Polyangia</taxon>
        <taxon>Polyangiales</taxon>
        <taxon>Polyangiaceae</taxon>
        <taxon>Polyangium</taxon>
    </lineage>
</organism>
<dbReference type="GO" id="GO:0000976">
    <property type="term" value="F:transcription cis-regulatory region binding"/>
    <property type="evidence" value="ECO:0007669"/>
    <property type="project" value="TreeGrafter"/>
</dbReference>
<keyword evidence="2 4" id="KW-0238">DNA-binding</keyword>